<evidence type="ECO:0000256" key="1">
    <source>
        <dbReference type="SAM" id="MobiDB-lite"/>
    </source>
</evidence>
<evidence type="ECO:0000313" key="3">
    <source>
        <dbReference type="Proteomes" id="UP000703269"/>
    </source>
</evidence>
<feature type="region of interest" description="Disordered" evidence="1">
    <location>
        <begin position="184"/>
        <end position="213"/>
    </location>
</feature>
<dbReference type="OrthoDB" id="2921613at2759"/>
<dbReference type="AlphaFoldDB" id="A0A9P3GF51"/>
<accession>A0A9P3GF51</accession>
<organism evidence="2 3">
    <name type="scientific">Phanerochaete sordida</name>
    <dbReference type="NCBI Taxonomy" id="48140"/>
    <lineage>
        <taxon>Eukaryota</taxon>
        <taxon>Fungi</taxon>
        <taxon>Dikarya</taxon>
        <taxon>Basidiomycota</taxon>
        <taxon>Agaricomycotina</taxon>
        <taxon>Agaricomycetes</taxon>
        <taxon>Polyporales</taxon>
        <taxon>Phanerochaetaceae</taxon>
        <taxon>Phanerochaete</taxon>
    </lineage>
</organism>
<name>A0A9P3GF51_9APHY</name>
<reference evidence="2 3" key="1">
    <citation type="submission" date="2021-08" db="EMBL/GenBank/DDBJ databases">
        <title>Draft Genome Sequence of Phanerochaete sordida strain YK-624.</title>
        <authorList>
            <person name="Mori T."/>
            <person name="Dohra H."/>
            <person name="Suzuki T."/>
            <person name="Kawagishi H."/>
            <person name="Hirai H."/>
        </authorList>
    </citation>
    <scope>NUCLEOTIDE SEQUENCE [LARGE SCALE GENOMIC DNA]</scope>
    <source>
        <strain evidence="2 3">YK-624</strain>
    </source>
</reference>
<proteinExistence type="predicted"/>
<comment type="caution">
    <text evidence="2">The sequence shown here is derived from an EMBL/GenBank/DDBJ whole genome shotgun (WGS) entry which is preliminary data.</text>
</comment>
<dbReference type="Proteomes" id="UP000703269">
    <property type="component" value="Unassembled WGS sequence"/>
</dbReference>
<feature type="region of interest" description="Disordered" evidence="1">
    <location>
        <begin position="1"/>
        <end position="23"/>
    </location>
</feature>
<feature type="region of interest" description="Disordered" evidence="1">
    <location>
        <begin position="53"/>
        <end position="79"/>
    </location>
</feature>
<gene>
    <name evidence="2" type="ORF">PsYK624_099480</name>
</gene>
<dbReference type="EMBL" id="BPQB01000035">
    <property type="protein sequence ID" value="GJE93786.1"/>
    <property type="molecule type" value="Genomic_DNA"/>
</dbReference>
<feature type="compositionally biased region" description="Polar residues" evidence="1">
    <location>
        <begin position="190"/>
        <end position="201"/>
    </location>
</feature>
<keyword evidence="3" id="KW-1185">Reference proteome</keyword>
<protein>
    <submittedName>
        <fullName evidence="2">Uncharacterized protein</fullName>
    </submittedName>
</protein>
<evidence type="ECO:0000313" key="2">
    <source>
        <dbReference type="EMBL" id="GJE93786.1"/>
    </source>
</evidence>
<sequence>MSAEIMTEEIERSPSRMGFTRPPLRVSSDFEYADAVVEDDDEKWEFAGALLVPSSSTSSDSSDDLEPSDATVPEHKPALPSRTISLSHIPMQFPVVSEPAEVDAHYHVAIPVTTSASDTVYAPEDHGLSRSALAHLKGFWDARLDEYKRLKTQLVLETNPYGGILEASPRDGLRAALFSRLSRPGLHSPQDASPSRDSPPSLNAPIYPRTGDLSTLHDSRSAVLDRAFRNLTLNSINKILFLHDMLQRANGLSAARPSKSAQSEDDDFVDVSLTGTGTVTSSESAFVAASPLVCQQPGCESGACKGQHEAEPSEPHDRTWEVDWIVRWKVLLARVKEDSLLPTQSPSPSPVDEKAFWAAFNPPKPAKFFIHEEHDEFFGLDSASEDEDDDYGAMVTQSSWGLSAESLSREFLHNLCEYRLSLAM</sequence>